<reference evidence="2" key="1">
    <citation type="submission" date="2016-01" db="EMBL/GenBank/DDBJ databases">
        <authorList>
            <person name="Peeters C."/>
        </authorList>
    </citation>
    <scope>NUCLEOTIDE SEQUENCE [LARGE SCALE GENOMIC DNA]</scope>
    <source>
        <strain evidence="2">LMG 29325</strain>
    </source>
</reference>
<dbReference type="PROSITE" id="PS50883">
    <property type="entry name" value="EAL"/>
    <property type="match status" value="1"/>
</dbReference>
<dbReference type="SUPFAM" id="SSF141868">
    <property type="entry name" value="EAL domain-like"/>
    <property type="match status" value="1"/>
</dbReference>
<dbReference type="Proteomes" id="UP000054596">
    <property type="component" value="Unassembled WGS sequence"/>
</dbReference>
<organism evidence="2 3">
    <name type="scientific">Caballeronia glebae</name>
    <dbReference type="NCBI Taxonomy" id="1777143"/>
    <lineage>
        <taxon>Bacteria</taxon>
        <taxon>Pseudomonadati</taxon>
        <taxon>Pseudomonadota</taxon>
        <taxon>Betaproteobacteria</taxon>
        <taxon>Burkholderiales</taxon>
        <taxon>Burkholderiaceae</taxon>
        <taxon>Caballeronia</taxon>
    </lineage>
</organism>
<dbReference type="EMBL" id="FCOJ02000003">
    <property type="protein sequence ID" value="SAK45133.1"/>
    <property type="molecule type" value="Genomic_DNA"/>
</dbReference>
<dbReference type="RefSeq" id="WP_086965762.1">
    <property type="nucleotide sequence ID" value="NZ_FCOJ02000003.1"/>
</dbReference>
<dbReference type="InterPro" id="IPR050706">
    <property type="entry name" value="Cyclic-di-GMP_PDE-like"/>
</dbReference>
<accession>A0A157ZI01</accession>
<proteinExistence type="predicted"/>
<dbReference type="SMART" id="SM00052">
    <property type="entry name" value="EAL"/>
    <property type="match status" value="1"/>
</dbReference>
<dbReference type="OrthoDB" id="9813903at2"/>
<feature type="domain" description="EAL" evidence="1">
    <location>
        <begin position="18"/>
        <end position="272"/>
    </location>
</feature>
<protein>
    <submittedName>
        <fullName evidence="2">Diguanylate cyclase</fullName>
    </submittedName>
</protein>
<dbReference type="InterPro" id="IPR001633">
    <property type="entry name" value="EAL_dom"/>
</dbReference>
<evidence type="ECO:0000313" key="2">
    <source>
        <dbReference type="EMBL" id="SAK45133.1"/>
    </source>
</evidence>
<dbReference type="Gene3D" id="3.20.20.450">
    <property type="entry name" value="EAL domain"/>
    <property type="match status" value="1"/>
</dbReference>
<dbReference type="InterPro" id="IPR035919">
    <property type="entry name" value="EAL_sf"/>
</dbReference>
<keyword evidence="3" id="KW-1185">Reference proteome</keyword>
<evidence type="ECO:0000259" key="1">
    <source>
        <dbReference type="PROSITE" id="PS50883"/>
    </source>
</evidence>
<dbReference type="Pfam" id="PF00563">
    <property type="entry name" value="EAL"/>
    <property type="match status" value="1"/>
</dbReference>
<evidence type="ECO:0000313" key="3">
    <source>
        <dbReference type="Proteomes" id="UP000054596"/>
    </source>
</evidence>
<name>A0A157ZI01_9BURK</name>
<dbReference type="AlphaFoldDB" id="A0A157ZI01"/>
<dbReference type="STRING" id="1777143.AWB82_00724"/>
<comment type="caution">
    <text evidence="2">The sequence shown here is derived from an EMBL/GenBank/DDBJ whole genome shotgun (WGS) entry which is preliminary data.</text>
</comment>
<dbReference type="GO" id="GO:0071111">
    <property type="term" value="F:cyclic-guanylate-specific phosphodiesterase activity"/>
    <property type="evidence" value="ECO:0007669"/>
    <property type="project" value="InterPro"/>
</dbReference>
<sequence>MKGTTHGSPVAKAAPKSDHAFRHRILDGLQAGEFCIAYQGIYRVDSGELAQMEVLIRWRHPEFGVLLPGAFMEAFEDADIKRELTWFVLDAVAFEIGAWRASGGADYSVAVNVPPSVAALPGFTERMESICFAHGITPDCIELELLESEDLARMPSIRKVVRRLRNKGVSVAMDDFGTGYSCLAALGPIDFGTVKIAKELLAEAPSCPNACLVFSSVLALLTRLKVAIVIEGVETAAQAQWIAQWPHVLAQGFFLARPAFGMDNVPGALLRRPATQARAARREGPRAIRLADAA</sequence>
<dbReference type="PANTHER" id="PTHR33121">
    <property type="entry name" value="CYCLIC DI-GMP PHOSPHODIESTERASE PDEF"/>
    <property type="match status" value="1"/>
</dbReference>
<dbReference type="PANTHER" id="PTHR33121:SF70">
    <property type="entry name" value="SIGNALING PROTEIN YKOW"/>
    <property type="match status" value="1"/>
</dbReference>
<gene>
    <name evidence="2" type="ORF">AWB82_00724</name>
</gene>
<dbReference type="CDD" id="cd01948">
    <property type="entry name" value="EAL"/>
    <property type="match status" value="1"/>
</dbReference>